<dbReference type="EMBL" id="CATOUU010000969">
    <property type="protein sequence ID" value="CAI9963559.1"/>
    <property type="molecule type" value="Genomic_DNA"/>
</dbReference>
<dbReference type="EMBL" id="CAXDID020000085">
    <property type="protein sequence ID" value="CAL6020271.1"/>
    <property type="molecule type" value="Genomic_DNA"/>
</dbReference>
<organism evidence="1">
    <name type="scientific">Hexamita inflata</name>
    <dbReference type="NCBI Taxonomy" id="28002"/>
    <lineage>
        <taxon>Eukaryota</taxon>
        <taxon>Metamonada</taxon>
        <taxon>Diplomonadida</taxon>
        <taxon>Hexamitidae</taxon>
        <taxon>Hexamitinae</taxon>
        <taxon>Hexamita</taxon>
    </lineage>
</organism>
<evidence type="ECO:0000313" key="1">
    <source>
        <dbReference type="EMBL" id="CAI9963559.1"/>
    </source>
</evidence>
<gene>
    <name evidence="2" type="ORF">HINF_LOCUS27348</name>
    <name evidence="1" type="ORF">HINF_LOCUS51204</name>
</gene>
<evidence type="ECO:0000313" key="2">
    <source>
        <dbReference type="EMBL" id="CAL6020271.1"/>
    </source>
</evidence>
<accession>A0AA86R121</accession>
<name>A0AA86R121_9EUKA</name>
<comment type="caution">
    <text evidence="1">The sequence shown here is derived from an EMBL/GenBank/DDBJ whole genome shotgun (WGS) entry which is preliminary data.</text>
</comment>
<dbReference type="Proteomes" id="UP001642409">
    <property type="component" value="Unassembled WGS sequence"/>
</dbReference>
<reference evidence="1" key="1">
    <citation type="submission" date="2023-06" db="EMBL/GenBank/DDBJ databases">
        <authorList>
            <person name="Kurt Z."/>
        </authorList>
    </citation>
    <scope>NUCLEOTIDE SEQUENCE</scope>
</reference>
<proteinExistence type="predicted"/>
<dbReference type="AlphaFoldDB" id="A0AA86R121"/>
<protein>
    <submittedName>
        <fullName evidence="2">Hypothetical_protein</fullName>
    </submittedName>
</protein>
<evidence type="ECO:0000313" key="3">
    <source>
        <dbReference type="Proteomes" id="UP001642409"/>
    </source>
</evidence>
<sequence>MKYLYPPPAACLNVAHIEPYVLLCEDKFRKPLQFLLFQNFAFVIREQCWFYGSSSSNEWNQVRNFTHKVYQWVQDYYAKKELKMGKLVRFFIKRVQNRVLFITHILNNYNYYFNIQPIIESLFNTILICQIFQKTKQIILA</sequence>
<keyword evidence="3" id="KW-1185">Reference proteome</keyword>
<reference evidence="2 3" key="2">
    <citation type="submission" date="2024-07" db="EMBL/GenBank/DDBJ databases">
        <authorList>
            <person name="Akdeniz Z."/>
        </authorList>
    </citation>
    <scope>NUCLEOTIDE SEQUENCE [LARGE SCALE GENOMIC DNA]</scope>
</reference>